<dbReference type="CDD" id="cd03801">
    <property type="entry name" value="GT4_PimA-like"/>
    <property type="match status" value="1"/>
</dbReference>
<dbReference type="GO" id="GO:0016757">
    <property type="term" value="F:glycosyltransferase activity"/>
    <property type="evidence" value="ECO:0007669"/>
    <property type="project" value="UniProtKB-KW"/>
</dbReference>
<reference evidence="6 7" key="1">
    <citation type="submission" date="2023-09" db="EMBL/GenBank/DDBJ databases">
        <authorList>
            <person name="Rey-Velasco X."/>
        </authorList>
    </citation>
    <scope>NUCLEOTIDE SEQUENCE [LARGE SCALE GENOMIC DNA]</scope>
    <source>
        <strain evidence="6 7">F390</strain>
    </source>
</reference>
<proteinExistence type="inferred from homology"/>
<keyword evidence="7" id="KW-1185">Reference proteome</keyword>
<feature type="domain" description="Glycosyltransferase subfamily 4-like N-terminal" evidence="5">
    <location>
        <begin position="13"/>
        <end position="160"/>
    </location>
</feature>
<evidence type="ECO:0000259" key="5">
    <source>
        <dbReference type="Pfam" id="PF13439"/>
    </source>
</evidence>
<evidence type="ECO:0000313" key="7">
    <source>
        <dbReference type="Proteomes" id="UP001259803"/>
    </source>
</evidence>
<evidence type="ECO:0000259" key="4">
    <source>
        <dbReference type="Pfam" id="PF00534"/>
    </source>
</evidence>
<keyword evidence="2 6" id="KW-0328">Glycosyltransferase</keyword>
<evidence type="ECO:0000256" key="1">
    <source>
        <dbReference type="ARBA" id="ARBA00009481"/>
    </source>
</evidence>
<sequence>MRIAYVINSMEGGGAQTSLPKIVCALEKAGAHVRVLALTRRNGLAIERLRTNGIEAVVRDGGEKDHLTAYRWIHDQAREWAADVIWTSLTRSTLLGQIAGKTLGIPVVSWQHNAFLKPWNERLLRWRADASHIWVADSLQVAVLTKDRLGVAKECLITWPIFAAEPCALKARPWKPGETLQVGSLGRLHPNKGYDILIDALAMMHAERLTPSTPFRIVIGGTGADEAALRARALNKGVERIYFTGFENDTAGFLANLHLYLQPSRREGFCIAAHEAMQAGLPVIVSRTGEMPLTVDNPAIGRVVEVADPKSLATALSQLLSAPQELAGMGQAARERVLERFSQTWFDSVGATSVRRLEDLLSQR</sequence>
<dbReference type="EC" id="2.4.-.-" evidence="6"/>
<dbReference type="PANTHER" id="PTHR12526:SF640">
    <property type="entry name" value="COLANIC ACID BIOSYNTHESIS GLYCOSYLTRANSFERASE WCAL-RELATED"/>
    <property type="match status" value="1"/>
</dbReference>
<dbReference type="InterPro" id="IPR028098">
    <property type="entry name" value="Glyco_trans_4-like_N"/>
</dbReference>
<evidence type="ECO:0000256" key="3">
    <source>
        <dbReference type="ARBA" id="ARBA00022679"/>
    </source>
</evidence>
<protein>
    <submittedName>
        <fullName evidence="6">Glycosyltransferase family 4 protein</fullName>
        <ecNumber evidence="6">2.4.-.-</ecNumber>
    </submittedName>
</protein>
<dbReference type="Pfam" id="PF13439">
    <property type="entry name" value="Glyco_transf_4"/>
    <property type="match status" value="1"/>
</dbReference>
<name>A0ABU2ZIX4_9SPHN</name>
<dbReference type="SUPFAM" id="SSF53756">
    <property type="entry name" value="UDP-Glycosyltransferase/glycogen phosphorylase"/>
    <property type="match status" value="1"/>
</dbReference>
<organism evidence="6 7">
    <name type="scientific">Croceicoccus esteveae</name>
    <dbReference type="NCBI Taxonomy" id="3075597"/>
    <lineage>
        <taxon>Bacteria</taxon>
        <taxon>Pseudomonadati</taxon>
        <taxon>Pseudomonadota</taxon>
        <taxon>Alphaproteobacteria</taxon>
        <taxon>Sphingomonadales</taxon>
        <taxon>Erythrobacteraceae</taxon>
        <taxon>Croceicoccus</taxon>
    </lineage>
</organism>
<evidence type="ECO:0000256" key="2">
    <source>
        <dbReference type="ARBA" id="ARBA00022676"/>
    </source>
</evidence>
<dbReference type="RefSeq" id="WP_311341137.1">
    <property type="nucleotide sequence ID" value="NZ_JAVRHS010000008.1"/>
</dbReference>
<accession>A0ABU2ZIX4</accession>
<dbReference type="Proteomes" id="UP001259803">
    <property type="component" value="Unassembled WGS sequence"/>
</dbReference>
<comment type="similarity">
    <text evidence="1">Belongs to the glycosyltransferase group 1 family. Glycosyltransferase 4 subfamily.</text>
</comment>
<dbReference type="Pfam" id="PF00534">
    <property type="entry name" value="Glycos_transf_1"/>
    <property type="match status" value="1"/>
</dbReference>
<dbReference type="Gene3D" id="3.40.50.2000">
    <property type="entry name" value="Glycogen Phosphorylase B"/>
    <property type="match status" value="2"/>
</dbReference>
<comment type="caution">
    <text evidence="6">The sequence shown here is derived from an EMBL/GenBank/DDBJ whole genome shotgun (WGS) entry which is preliminary data.</text>
</comment>
<dbReference type="InterPro" id="IPR001296">
    <property type="entry name" value="Glyco_trans_1"/>
</dbReference>
<dbReference type="PANTHER" id="PTHR12526">
    <property type="entry name" value="GLYCOSYLTRANSFERASE"/>
    <property type="match status" value="1"/>
</dbReference>
<evidence type="ECO:0000313" key="6">
    <source>
        <dbReference type="EMBL" id="MDT0576562.1"/>
    </source>
</evidence>
<dbReference type="EMBL" id="JAVRHS010000008">
    <property type="protein sequence ID" value="MDT0576562.1"/>
    <property type="molecule type" value="Genomic_DNA"/>
</dbReference>
<keyword evidence="3 6" id="KW-0808">Transferase</keyword>
<feature type="domain" description="Glycosyl transferase family 1" evidence="4">
    <location>
        <begin position="175"/>
        <end position="336"/>
    </location>
</feature>
<gene>
    <name evidence="6" type="ORF">RM533_10235</name>
</gene>